<dbReference type="Proteomes" id="UP000290013">
    <property type="component" value="Chromosome"/>
</dbReference>
<proteinExistence type="predicted"/>
<organism evidence="1 2">
    <name type="scientific">Chryseobacterium taihuense</name>
    <dbReference type="NCBI Taxonomy" id="1141221"/>
    <lineage>
        <taxon>Bacteria</taxon>
        <taxon>Pseudomonadati</taxon>
        <taxon>Bacteroidota</taxon>
        <taxon>Flavobacteriia</taxon>
        <taxon>Flavobacteriales</taxon>
        <taxon>Weeksellaceae</taxon>
        <taxon>Chryseobacterium group</taxon>
        <taxon>Chryseobacterium</taxon>
    </lineage>
</organism>
<accession>A0A4U8WEL3</accession>
<sequence length="182" mass="21208">MQASYRNDINIRISFLISLILLLSFVSISAQVYVIGDATIIAEKSIVATENLKNSLSPVTVSAKKNQNCQYSEKNTVNRKFYSKKNKTLTHRKVRNHSKDHFKHVLQNFCKNTDDRYFRQYDSFQKSVVLQDNQSKSGTVSQNDNRFDIIAFFKRNKFLYTFTPILCRSKECFLTRPPPKFS</sequence>
<evidence type="ECO:0000313" key="2">
    <source>
        <dbReference type="Proteomes" id="UP000290013"/>
    </source>
</evidence>
<dbReference type="AlphaFoldDB" id="A0A4U8WEL3"/>
<gene>
    <name evidence="1" type="ORF">NCTC12078_02699</name>
</gene>
<dbReference type="KEGG" id="ctai:NCTC12078_02699"/>
<dbReference type="EMBL" id="LR215974">
    <property type="protein sequence ID" value="VFB04663.1"/>
    <property type="molecule type" value="Genomic_DNA"/>
</dbReference>
<evidence type="ECO:0000313" key="1">
    <source>
        <dbReference type="EMBL" id="VFB04663.1"/>
    </source>
</evidence>
<protein>
    <submittedName>
        <fullName evidence="1">Uncharacterized protein</fullName>
    </submittedName>
</protein>
<name>A0A4U8WEL3_9FLAO</name>
<reference evidence="1 2" key="1">
    <citation type="submission" date="2019-02" db="EMBL/GenBank/DDBJ databases">
        <authorList>
            <consortium name="Pathogen Informatics"/>
        </authorList>
    </citation>
    <scope>NUCLEOTIDE SEQUENCE [LARGE SCALE GENOMIC DNA]</scope>
    <source>
        <strain evidence="1 2">3012STDY6944375</strain>
    </source>
</reference>